<evidence type="ECO:0000313" key="2">
    <source>
        <dbReference type="EMBL" id="KAK1124172.1"/>
    </source>
</evidence>
<evidence type="ECO:0000313" key="3">
    <source>
        <dbReference type="EMBL" id="KAK1124173.1"/>
    </source>
</evidence>
<dbReference type="Proteomes" id="UP001177670">
    <property type="component" value="Unassembled WGS sequence"/>
</dbReference>
<gene>
    <name evidence="2" type="ORF">K0M31_007196</name>
    <name evidence="3" type="ORF">K0M31_007197</name>
</gene>
<dbReference type="EMBL" id="JAHYIQ010000019">
    <property type="protein sequence ID" value="KAK1124173.1"/>
    <property type="molecule type" value="Genomic_DNA"/>
</dbReference>
<protein>
    <submittedName>
        <fullName evidence="3">Uncharacterized protein</fullName>
    </submittedName>
</protein>
<feature type="region of interest" description="Disordered" evidence="1">
    <location>
        <begin position="35"/>
        <end position="63"/>
    </location>
</feature>
<dbReference type="EMBL" id="JAHYIQ010000019">
    <property type="protein sequence ID" value="KAK1124172.1"/>
    <property type="molecule type" value="Genomic_DNA"/>
</dbReference>
<sequence>MRNDRYLVEKVGEHEGPLQTSTASDFMKFWIPDISDVSDTSSNDSNDDLGDIRGRMSIQDGRM</sequence>
<accession>A0AA40FS46</accession>
<reference evidence="3" key="1">
    <citation type="submission" date="2021-10" db="EMBL/GenBank/DDBJ databases">
        <title>Melipona bicolor Genome sequencing and assembly.</title>
        <authorList>
            <person name="Araujo N.S."/>
            <person name="Arias M.C."/>
        </authorList>
    </citation>
    <scope>NUCLEOTIDE SEQUENCE</scope>
    <source>
        <strain evidence="3">USP_2M_L1-L4_2017</strain>
        <tissue evidence="3">Whole body</tissue>
    </source>
</reference>
<evidence type="ECO:0000256" key="1">
    <source>
        <dbReference type="SAM" id="MobiDB-lite"/>
    </source>
</evidence>
<name>A0AA40FS46_9HYME</name>
<comment type="caution">
    <text evidence="3">The sequence shown here is derived from an EMBL/GenBank/DDBJ whole genome shotgun (WGS) entry which is preliminary data.</text>
</comment>
<evidence type="ECO:0000313" key="4">
    <source>
        <dbReference type="Proteomes" id="UP001177670"/>
    </source>
</evidence>
<proteinExistence type="predicted"/>
<keyword evidence="4" id="KW-1185">Reference proteome</keyword>
<feature type="compositionally biased region" description="Low complexity" evidence="1">
    <location>
        <begin position="35"/>
        <end position="44"/>
    </location>
</feature>
<dbReference type="AlphaFoldDB" id="A0AA40FS46"/>
<organism evidence="3 4">
    <name type="scientific">Melipona bicolor</name>
    <dbReference type="NCBI Taxonomy" id="60889"/>
    <lineage>
        <taxon>Eukaryota</taxon>
        <taxon>Metazoa</taxon>
        <taxon>Ecdysozoa</taxon>
        <taxon>Arthropoda</taxon>
        <taxon>Hexapoda</taxon>
        <taxon>Insecta</taxon>
        <taxon>Pterygota</taxon>
        <taxon>Neoptera</taxon>
        <taxon>Endopterygota</taxon>
        <taxon>Hymenoptera</taxon>
        <taxon>Apocrita</taxon>
        <taxon>Aculeata</taxon>
        <taxon>Apoidea</taxon>
        <taxon>Anthophila</taxon>
        <taxon>Apidae</taxon>
        <taxon>Melipona</taxon>
    </lineage>
</organism>